<keyword evidence="2" id="KW-1185">Reference proteome</keyword>
<dbReference type="RefSeq" id="WP_230576762.1">
    <property type="nucleotide sequence ID" value="NZ_CAKJTI010000040.1"/>
</dbReference>
<organism evidence="1 2">
    <name type="scientific">Bacillus rhizoplanae</name>
    <dbReference type="NCBI Taxonomy" id="2880966"/>
    <lineage>
        <taxon>Bacteria</taxon>
        <taxon>Bacillati</taxon>
        <taxon>Bacillota</taxon>
        <taxon>Bacilli</taxon>
        <taxon>Bacillales</taxon>
        <taxon>Bacillaceae</taxon>
        <taxon>Bacillus</taxon>
    </lineage>
</organism>
<accession>A0ABM8YG67</accession>
<proteinExistence type="predicted"/>
<evidence type="ECO:0000313" key="2">
    <source>
        <dbReference type="Proteomes" id="UP000789423"/>
    </source>
</evidence>
<protein>
    <submittedName>
        <fullName evidence="1">Uncharacterized protein</fullName>
    </submittedName>
</protein>
<comment type="caution">
    <text evidence="1">The sequence shown here is derived from an EMBL/GenBank/DDBJ whole genome shotgun (WGS) entry which is preliminary data.</text>
</comment>
<reference evidence="1 2" key="1">
    <citation type="submission" date="2021-10" db="EMBL/GenBank/DDBJ databases">
        <authorList>
            <person name="Criscuolo A."/>
        </authorList>
    </citation>
    <scope>NUCLEOTIDE SEQUENCE [LARGE SCALE GENOMIC DNA]</scope>
    <source>
        <strain evidence="2">CIP 111899</strain>
    </source>
</reference>
<dbReference type="Proteomes" id="UP000789423">
    <property type="component" value="Unassembled WGS sequence"/>
</dbReference>
<sequence length="50" mass="5519">MSKPSEVQGVKEQAKTKRGCVENSAAKSCKMCKVCGRNKAKYTNVQIENK</sequence>
<gene>
    <name evidence="1" type="ORF">BACCIP111899_04061</name>
</gene>
<dbReference type="EMBL" id="CAKJTI010000040">
    <property type="protein sequence ID" value="CAG9614828.1"/>
    <property type="molecule type" value="Genomic_DNA"/>
</dbReference>
<evidence type="ECO:0000313" key="1">
    <source>
        <dbReference type="EMBL" id="CAG9614828.1"/>
    </source>
</evidence>
<name>A0ABM8YG67_9BACI</name>